<proteinExistence type="predicted"/>
<comment type="caution">
    <text evidence="2">The sequence shown here is derived from an EMBL/GenBank/DDBJ whole genome shotgun (WGS) entry which is preliminary data.</text>
</comment>
<keyword evidence="3" id="KW-1185">Reference proteome</keyword>
<dbReference type="EMBL" id="JAQQWN010000009">
    <property type="protein sequence ID" value="KAK8067217.1"/>
    <property type="molecule type" value="Genomic_DNA"/>
</dbReference>
<dbReference type="GeneID" id="92051338"/>
<evidence type="ECO:0000313" key="2">
    <source>
        <dbReference type="EMBL" id="KAK8067217.1"/>
    </source>
</evidence>
<reference evidence="2 3" key="1">
    <citation type="submission" date="2023-01" db="EMBL/GenBank/DDBJ databases">
        <title>Analysis of 21 Apiospora genomes using comparative genomics revels a genus with tremendous synthesis potential of carbohydrate active enzymes and secondary metabolites.</title>
        <authorList>
            <person name="Sorensen T."/>
        </authorList>
    </citation>
    <scope>NUCLEOTIDE SEQUENCE [LARGE SCALE GENOMIC DNA]</scope>
    <source>
        <strain evidence="2 3">CBS 114990</strain>
    </source>
</reference>
<dbReference type="RefSeq" id="XP_066663970.1">
    <property type="nucleotide sequence ID" value="XM_066818278.1"/>
</dbReference>
<evidence type="ECO:0000256" key="1">
    <source>
        <dbReference type="SAM" id="MobiDB-lite"/>
    </source>
</evidence>
<gene>
    <name evidence="2" type="ORF">PG997_013964</name>
</gene>
<sequence>MEANNKKPEAQSGGAAAQPQRSSVNPFKEVFEVSRKTIEIEEKDLESKVKAWRDNDDDDKNAEFEAKIAVSRGRLKENVDNAVGVVKRAEGYAGVREEAAELMRLVRRVRREHLGEGTP</sequence>
<accession>A0ABR1V7P1</accession>
<organism evidence="2 3">
    <name type="scientific">Apiospora hydei</name>
    <dbReference type="NCBI Taxonomy" id="1337664"/>
    <lineage>
        <taxon>Eukaryota</taxon>
        <taxon>Fungi</taxon>
        <taxon>Dikarya</taxon>
        <taxon>Ascomycota</taxon>
        <taxon>Pezizomycotina</taxon>
        <taxon>Sordariomycetes</taxon>
        <taxon>Xylariomycetidae</taxon>
        <taxon>Amphisphaeriales</taxon>
        <taxon>Apiosporaceae</taxon>
        <taxon>Apiospora</taxon>
    </lineage>
</organism>
<name>A0ABR1V7P1_9PEZI</name>
<feature type="region of interest" description="Disordered" evidence="1">
    <location>
        <begin position="1"/>
        <end position="24"/>
    </location>
</feature>
<dbReference type="Proteomes" id="UP001433268">
    <property type="component" value="Unassembled WGS sequence"/>
</dbReference>
<protein>
    <submittedName>
        <fullName evidence="2">Uncharacterized protein</fullName>
    </submittedName>
</protein>
<evidence type="ECO:0000313" key="3">
    <source>
        <dbReference type="Proteomes" id="UP001433268"/>
    </source>
</evidence>